<organism evidence="2 3">
    <name type="scientific">Billgrantia sulfidoxydans</name>
    <dbReference type="NCBI Taxonomy" id="2733484"/>
    <lineage>
        <taxon>Bacteria</taxon>
        <taxon>Pseudomonadati</taxon>
        <taxon>Pseudomonadota</taxon>
        <taxon>Gammaproteobacteria</taxon>
        <taxon>Oceanospirillales</taxon>
        <taxon>Halomonadaceae</taxon>
        <taxon>Billgrantia</taxon>
    </lineage>
</organism>
<evidence type="ECO:0000313" key="2">
    <source>
        <dbReference type="EMBL" id="QTP55374.1"/>
    </source>
</evidence>
<dbReference type="InterPro" id="IPR014710">
    <property type="entry name" value="RmlC-like_jellyroll"/>
</dbReference>
<gene>
    <name evidence="2" type="ORF">HNO51_12175</name>
</gene>
<dbReference type="Pfam" id="PF05523">
    <property type="entry name" value="FdtA"/>
    <property type="match status" value="1"/>
</dbReference>
<reference evidence="2 3" key="1">
    <citation type="journal article" date="2021" name="Front. Microbiol.">
        <title>Aerobic Denitrification and Heterotrophic Sulfur Oxidation in the Genus Halomonas Revealed by Six Novel Species Characterizations and Genome-Based Analysis.</title>
        <authorList>
            <person name="Wang L."/>
            <person name="Shao Z."/>
        </authorList>
    </citation>
    <scope>NUCLEOTIDE SEQUENCE [LARGE SCALE GENOMIC DNA]</scope>
    <source>
        <strain evidence="2 3">MCCC 1A11059</strain>
    </source>
</reference>
<dbReference type="InterPro" id="IPR008894">
    <property type="entry name" value="QdtA_cupin_dom"/>
</dbReference>
<sequence length="140" mass="16086">MSLFQWIDFPLLGDERGSLVALESNQTVPFDVRRVYYIFGTQTGVARGFHAHKALKQVAVCVIGKCRMVLDNGRVRESAWLDSPTKGLYITEMLWREMHDFSPDCVLLLLASEHYNEADYIRDYNTFLNGINYELYPSVG</sequence>
<feature type="domain" description="Sugar 3,4-ketoisomerase QdtA cupin" evidence="1">
    <location>
        <begin position="5"/>
        <end position="129"/>
    </location>
</feature>
<protein>
    <submittedName>
        <fullName evidence="2">WxcM-like domain-containing protein</fullName>
    </submittedName>
</protein>
<dbReference type="Gene3D" id="2.60.120.10">
    <property type="entry name" value="Jelly Rolls"/>
    <property type="match status" value="1"/>
</dbReference>
<dbReference type="SUPFAM" id="SSF51182">
    <property type="entry name" value="RmlC-like cupins"/>
    <property type="match status" value="1"/>
</dbReference>
<evidence type="ECO:0000313" key="3">
    <source>
        <dbReference type="Proteomes" id="UP000671868"/>
    </source>
</evidence>
<proteinExistence type="predicted"/>
<keyword evidence="3" id="KW-1185">Reference proteome</keyword>
<evidence type="ECO:0000259" key="1">
    <source>
        <dbReference type="Pfam" id="PF05523"/>
    </source>
</evidence>
<dbReference type="EMBL" id="CP053381">
    <property type="protein sequence ID" value="QTP55374.1"/>
    <property type="molecule type" value="Genomic_DNA"/>
</dbReference>
<accession>A0ABX7W4R5</accession>
<dbReference type="RefSeq" id="WP_209537548.1">
    <property type="nucleotide sequence ID" value="NZ_CP053381.1"/>
</dbReference>
<dbReference type="Proteomes" id="UP000671868">
    <property type="component" value="Chromosome"/>
</dbReference>
<dbReference type="CDD" id="cd20292">
    <property type="entry name" value="cupin_QdtA-like"/>
    <property type="match status" value="1"/>
</dbReference>
<dbReference type="InterPro" id="IPR011051">
    <property type="entry name" value="RmlC_Cupin_sf"/>
</dbReference>
<name>A0ABX7W4R5_9GAMM</name>